<dbReference type="AlphaFoldDB" id="A0A9P6G0Z9"/>
<dbReference type="EMBL" id="JAABOA010000174">
    <property type="protein sequence ID" value="KAF9585487.1"/>
    <property type="molecule type" value="Genomic_DNA"/>
</dbReference>
<organism evidence="2 3">
    <name type="scientific">Lunasporangiospora selenospora</name>
    <dbReference type="NCBI Taxonomy" id="979761"/>
    <lineage>
        <taxon>Eukaryota</taxon>
        <taxon>Fungi</taxon>
        <taxon>Fungi incertae sedis</taxon>
        <taxon>Mucoromycota</taxon>
        <taxon>Mortierellomycotina</taxon>
        <taxon>Mortierellomycetes</taxon>
        <taxon>Mortierellales</taxon>
        <taxon>Mortierellaceae</taxon>
        <taxon>Lunasporangiospora</taxon>
    </lineage>
</organism>
<proteinExistence type="predicted"/>
<gene>
    <name evidence="2" type="ORF">BGW38_002177</name>
</gene>
<feature type="compositionally biased region" description="Basic and acidic residues" evidence="1">
    <location>
        <begin position="52"/>
        <end position="74"/>
    </location>
</feature>
<dbReference type="Proteomes" id="UP000780801">
    <property type="component" value="Unassembled WGS sequence"/>
</dbReference>
<protein>
    <submittedName>
        <fullName evidence="2">Uncharacterized protein</fullName>
    </submittedName>
</protein>
<keyword evidence="3" id="KW-1185">Reference proteome</keyword>
<comment type="caution">
    <text evidence="2">The sequence shown here is derived from an EMBL/GenBank/DDBJ whole genome shotgun (WGS) entry which is preliminary data.</text>
</comment>
<sequence>MASGHNDYQPLRNEGLDSPTDIRTGHFNDHEDEDDQHEDHNISEAQELVGPQEREEATDTFHRRILELEGEGEKSSQTAAEAAEWSMRIRMFLYAAMLGVSTHFTLHLTSPLKDVLKE</sequence>
<reference evidence="2" key="1">
    <citation type="journal article" date="2020" name="Fungal Divers.">
        <title>Resolving the Mortierellaceae phylogeny through synthesis of multi-gene phylogenetics and phylogenomics.</title>
        <authorList>
            <person name="Vandepol N."/>
            <person name="Liber J."/>
            <person name="Desiro A."/>
            <person name="Na H."/>
            <person name="Kennedy M."/>
            <person name="Barry K."/>
            <person name="Grigoriev I.V."/>
            <person name="Miller A.N."/>
            <person name="O'Donnell K."/>
            <person name="Stajich J.E."/>
            <person name="Bonito G."/>
        </authorList>
    </citation>
    <scope>NUCLEOTIDE SEQUENCE</scope>
    <source>
        <strain evidence="2">KOD1015</strain>
    </source>
</reference>
<evidence type="ECO:0000256" key="1">
    <source>
        <dbReference type="SAM" id="MobiDB-lite"/>
    </source>
</evidence>
<evidence type="ECO:0000313" key="3">
    <source>
        <dbReference type="Proteomes" id="UP000780801"/>
    </source>
</evidence>
<evidence type="ECO:0000313" key="2">
    <source>
        <dbReference type="EMBL" id="KAF9585487.1"/>
    </source>
</evidence>
<feature type="non-terminal residue" evidence="2">
    <location>
        <position position="118"/>
    </location>
</feature>
<accession>A0A9P6G0Z9</accession>
<feature type="region of interest" description="Disordered" evidence="1">
    <location>
        <begin position="1"/>
        <end position="80"/>
    </location>
</feature>
<name>A0A9P6G0Z9_9FUNG</name>